<keyword evidence="6" id="KW-1185">Reference proteome</keyword>
<dbReference type="RefSeq" id="WP_117299272.1">
    <property type="nucleotide sequence ID" value="NZ_QVQT02000003.1"/>
</dbReference>
<dbReference type="PANTHER" id="PTHR39082:SF1">
    <property type="entry name" value="SCAVENGER RECEPTOR CLASS A MEMBER 3"/>
    <property type="match status" value="1"/>
</dbReference>
<feature type="compositionally biased region" description="Basic and acidic residues" evidence="2">
    <location>
        <begin position="243"/>
        <end position="258"/>
    </location>
</feature>
<dbReference type="Proteomes" id="UP000264702">
    <property type="component" value="Unassembled WGS sequence"/>
</dbReference>
<feature type="domain" description="C4-type zinc ribbon" evidence="3">
    <location>
        <begin position="197"/>
        <end position="228"/>
    </location>
</feature>
<accession>A0A372IQ03</accession>
<sequence>MNADLEALIPLQEADQQIAQLRTAIAALPAHLAALEEKLRSQKAALEAAEKSLKDEEARRRRLESDIKDHQQKIAKFRDQLSGVKTNEQFQALQHEIGFAQAEIRKIEDVEIESMERSEALEARRHEAQLDLAGHTKLVEREKEEARGASLQQQQQMETLTQQREQLRARVGEATLATYDRVARGRGTGLARAQGQRCTACQMFQRPQMWNQIRNGEMLICESCGRILWFDPAMEPAEPEPIEPEKPKRSRSSRKEEL</sequence>
<dbReference type="EMBL" id="QVQT01000003">
    <property type="protein sequence ID" value="RFU17042.1"/>
    <property type="molecule type" value="Genomic_DNA"/>
</dbReference>
<evidence type="ECO:0000256" key="2">
    <source>
        <dbReference type="SAM" id="MobiDB-lite"/>
    </source>
</evidence>
<dbReference type="AlphaFoldDB" id="A0A372IQ03"/>
<proteinExistence type="predicted"/>
<reference evidence="5 6" key="1">
    <citation type="submission" date="2018-08" db="EMBL/GenBank/DDBJ databases">
        <title>Acidipila sp. 4G-K13, an acidobacterium isolated from forest soil.</title>
        <authorList>
            <person name="Gao Z.-H."/>
            <person name="Qiu L.-H."/>
        </authorList>
    </citation>
    <scope>NUCLEOTIDE SEQUENCE [LARGE SCALE GENOMIC DNA]</scope>
    <source>
        <strain evidence="5 6">4G-K13</strain>
    </source>
</reference>
<dbReference type="InterPro" id="IPR056003">
    <property type="entry name" value="CT398_CC_hairpin"/>
</dbReference>
<dbReference type="Gene3D" id="1.10.287.1490">
    <property type="match status" value="1"/>
</dbReference>
<dbReference type="Pfam" id="PF02591">
    <property type="entry name" value="Zn_ribbon_9"/>
    <property type="match status" value="1"/>
</dbReference>
<organism evidence="5 6">
    <name type="scientific">Paracidobacterium acidisoli</name>
    <dbReference type="NCBI Taxonomy" id="2303751"/>
    <lineage>
        <taxon>Bacteria</taxon>
        <taxon>Pseudomonadati</taxon>
        <taxon>Acidobacteriota</taxon>
        <taxon>Terriglobia</taxon>
        <taxon>Terriglobales</taxon>
        <taxon>Acidobacteriaceae</taxon>
        <taxon>Paracidobacterium</taxon>
    </lineage>
</organism>
<dbReference type="Pfam" id="PF24481">
    <property type="entry name" value="CT398_CC"/>
    <property type="match status" value="1"/>
</dbReference>
<dbReference type="InterPro" id="IPR003743">
    <property type="entry name" value="Zf-RING_7"/>
</dbReference>
<evidence type="ECO:0000313" key="6">
    <source>
        <dbReference type="Proteomes" id="UP000264702"/>
    </source>
</evidence>
<dbReference type="InterPro" id="IPR052376">
    <property type="entry name" value="Oxidative_Scav/Glycosyltrans"/>
</dbReference>
<evidence type="ECO:0000259" key="4">
    <source>
        <dbReference type="Pfam" id="PF24481"/>
    </source>
</evidence>
<feature type="coiled-coil region" evidence="1">
    <location>
        <begin position="32"/>
        <end position="87"/>
    </location>
</feature>
<dbReference type="PANTHER" id="PTHR39082">
    <property type="entry name" value="PHOSPHOLIPASE C-BETA-2-RELATED"/>
    <property type="match status" value="1"/>
</dbReference>
<gene>
    <name evidence="5" type="ORF">D0Y96_10055</name>
</gene>
<feature type="domain" description="CT398-like coiled coil hairpin" evidence="4">
    <location>
        <begin position="11"/>
        <end position="185"/>
    </location>
</feature>
<keyword evidence="1" id="KW-0175">Coiled coil</keyword>
<name>A0A372IQ03_9BACT</name>
<dbReference type="OrthoDB" id="9795058at2"/>
<evidence type="ECO:0000256" key="1">
    <source>
        <dbReference type="SAM" id="Coils"/>
    </source>
</evidence>
<protein>
    <submittedName>
        <fullName evidence="5">Uncharacterized protein</fullName>
    </submittedName>
</protein>
<feature type="region of interest" description="Disordered" evidence="2">
    <location>
        <begin position="235"/>
        <end position="258"/>
    </location>
</feature>
<evidence type="ECO:0000259" key="3">
    <source>
        <dbReference type="Pfam" id="PF02591"/>
    </source>
</evidence>
<comment type="caution">
    <text evidence="5">The sequence shown here is derived from an EMBL/GenBank/DDBJ whole genome shotgun (WGS) entry which is preliminary data.</text>
</comment>
<evidence type="ECO:0000313" key="5">
    <source>
        <dbReference type="EMBL" id="RFU17042.1"/>
    </source>
</evidence>
<feature type="coiled-coil region" evidence="1">
    <location>
        <begin position="143"/>
        <end position="177"/>
    </location>
</feature>